<dbReference type="GO" id="GO:0061630">
    <property type="term" value="F:ubiquitin protein ligase activity"/>
    <property type="evidence" value="ECO:0007669"/>
    <property type="project" value="TreeGrafter"/>
</dbReference>
<evidence type="ECO:0000256" key="6">
    <source>
        <dbReference type="SAM" id="SignalP"/>
    </source>
</evidence>
<gene>
    <name evidence="8" type="ORF">CGXH109_LOCUS43</name>
</gene>
<dbReference type="Proteomes" id="UP001152533">
    <property type="component" value="Unassembled WGS sequence"/>
</dbReference>
<dbReference type="PANTHER" id="PTHR45969:SF69">
    <property type="entry name" value="FINGER DOMAIN PROTEIN, PUTATIVE (AFU_ORTHOLOGUE AFUA_3G12190)-RELATED"/>
    <property type="match status" value="1"/>
</dbReference>
<name>A0A9W4W341_9PEZI</name>
<dbReference type="EMBL" id="CAMGZC010000001">
    <property type="protein sequence ID" value="CAI0641022.1"/>
    <property type="molecule type" value="Genomic_DNA"/>
</dbReference>
<dbReference type="GO" id="GO:0008270">
    <property type="term" value="F:zinc ion binding"/>
    <property type="evidence" value="ECO:0007669"/>
    <property type="project" value="UniProtKB-KW"/>
</dbReference>
<evidence type="ECO:0000313" key="9">
    <source>
        <dbReference type="Proteomes" id="UP001152533"/>
    </source>
</evidence>
<dbReference type="SUPFAM" id="SSF57850">
    <property type="entry name" value="RING/U-box"/>
    <property type="match status" value="1"/>
</dbReference>
<keyword evidence="6" id="KW-0732">Signal</keyword>
<dbReference type="InterPro" id="IPR013083">
    <property type="entry name" value="Znf_RING/FYVE/PHD"/>
</dbReference>
<keyword evidence="2 4" id="KW-0863">Zinc-finger</keyword>
<feature type="chain" id="PRO_5040871754" description="RING-type domain-containing protein" evidence="6">
    <location>
        <begin position="26"/>
        <end position="258"/>
    </location>
</feature>
<comment type="caution">
    <text evidence="8">The sequence shown here is derived from an EMBL/GenBank/DDBJ whole genome shotgun (WGS) entry which is preliminary data.</text>
</comment>
<dbReference type="InterPro" id="IPR001841">
    <property type="entry name" value="Znf_RING"/>
</dbReference>
<evidence type="ECO:0000313" key="8">
    <source>
        <dbReference type="EMBL" id="CAI0641022.1"/>
    </source>
</evidence>
<dbReference type="PROSITE" id="PS50089">
    <property type="entry name" value="ZF_RING_2"/>
    <property type="match status" value="1"/>
</dbReference>
<keyword evidence="3" id="KW-0862">Zinc</keyword>
<organism evidence="8 9">
    <name type="scientific">Colletotrichum noveboracense</name>
    <dbReference type="NCBI Taxonomy" id="2664923"/>
    <lineage>
        <taxon>Eukaryota</taxon>
        <taxon>Fungi</taxon>
        <taxon>Dikarya</taxon>
        <taxon>Ascomycota</taxon>
        <taxon>Pezizomycotina</taxon>
        <taxon>Sordariomycetes</taxon>
        <taxon>Hypocreomycetidae</taxon>
        <taxon>Glomerellales</taxon>
        <taxon>Glomerellaceae</taxon>
        <taxon>Colletotrichum</taxon>
        <taxon>Colletotrichum gloeosporioides species complex</taxon>
    </lineage>
</organism>
<keyword evidence="9" id="KW-1185">Reference proteome</keyword>
<reference evidence="8" key="1">
    <citation type="submission" date="2022-08" db="EMBL/GenBank/DDBJ databases">
        <authorList>
            <person name="Giroux E."/>
            <person name="Giroux E."/>
        </authorList>
    </citation>
    <scope>NUCLEOTIDE SEQUENCE</scope>
    <source>
        <strain evidence="8">H1091258</strain>
    </source>
</reference>
<dbReference type="AlphaFoldDB" id="A0A9W4W341"/>
<protein>
    <recommendedName>
        <fullName evidence="7">RING-type domain-containing protein</fullName>
    </recommendedName>
</protein>
<evidence type="ECO:0000256" key="2">
    <source>
        <dbReference type="ARBA" id="ARBA00022771"/>
    </source>
</evidence>
<dbReference type="Gene3D" id="3.30.40.10">
    <property type="entry name" value="Zinc/RING finger domain, C3HC4 (zinc finger)"/>
    <property type="match status" value="1"/>
</dbReference>
<dbReference type="PANTHER" id="PTHR45969">
    <property type="entry name" value="RING ZINC FINGER PROTEIN-RELATED"/>
    <property type="match status" value="1"/>
</dbReference>
<accession>A0A9W4W341</accession>
<evidence type="ECO:0000256" key="5">
    <source>
        <dbReference type="SAM" id="MobiDB-lite"/>
    </source>
</evidence>
<feature type="signal peptide" evidence="6">
    <location>
        <begin position="1"/>
        <end position="25"/>
    </location>
</feature>
<feature type="domain" description="RING-type" evidence="7">
    <location>
        <begin position="185"/>
        <end position="209"/>
    </location>
</feature>
<evidence type="ECO:0000256" key="1">
    <source>
        <dbReference type="ARBA" id="ARBA00022723"/>
    </source>
</evidence>
<proteinExistence type="predicted"/>
<dbReference type="CDD" id="cd16448">
    <property type="entry name" value="RING-H2"/>
    <property type="match status" value="1"/>
</dbReference>
<dbReference type="GO" id="GO:0016567">
    <property type="term" value="P:protein ubiquitination"/>
    <property type="evidence" value="ECO:0007669"/>
    <property type="project" value="TreeGrafter"/>
</dbReference>
<keyword evidence="1" id="KW-0479">Metal-binding</keyword>
<evidence type="ECO:0000256" key="4">
    <source>
        <dbReference type="PROSITE-ProRule" id="PRU00175"/>
    </source>
</evidence>
<sequence length="258" mass="28142">MDEVGIILLTLFLFLLVLGPLATRADMPLWSRIRVTYSRVKDHRRFNPKSSRVRDARRKLSTVSECTTIGPEKLDMESSFNQHDSAPECPAPICIGPLFVPSNMHTTASSPMQAVPSHASGSGGSGDVAEESGGRQTQRGFGIRSVREKLAASNCNWRVMQLWDEKAGHSQGDSGDDDILTLKSCHHAFHAKCLSSWFLIERYDCPVCRSPYWQTREMRARAASAPSGAGGGHNAGIASPAPARVRGLTVEQLSVPNL</sequence>
<feature type="region of interest" description="Disordered" evidence="5">
    <location>
        <begin position="106"/>
        <end position="142"/>
    </location>
</feature>
<dbReference type="Pfam" id="PF13639">
    <property type="entry name" value="zf-RING_2"/>
    <property type="match status" value="1"/>
</dbReference>
<evidence type="ECO:0000256" key="3">
    <source>
        <dbReference type="ARBA" id="ARBA00022833"/>
    </source>
</evidence>
<evidence type="ECO:0000259" key="7">
    <source>
        <dbReference type="PROSITE" id="PS50089"/>
    </source>
</evidence>